<dbReference type="GO" id="GO:0070212">
    <property type="term" value="P:protein poly-ADP-ribosylation"/>
    <property type="evidence" value="ECO:0007669"/>
    <property type="project" value="TreeGrafter"/>
</dbReference>
<dbReference type="SUPFAM" id="SSF56399">
    <property type="entry name" value="ADP-ribosylation"/>
    <property type="match status" value="1"/>
</dbReference>
<evidence type="ECO:0000256" key="8">
    <source>
        <dbReference type="ARBA" id="ARBA00024347"/>
    </source>
</evidence>
<dbReference type="GO" id="GO:0016779">
    <property type="term" value="F:nucleotidyltransferase activity"/>
    <property type="evidence" value="ECO:0007669"/>
    <property type="project" value="UniProtKB-KW"/>
</dbReference>
<evidence type="ECO:0000256" key="1">
    <source>
        <dbReference type="ARBA" id="ARBA00004123"/>
    </source>
</evidence>
<evidence type="ECO:0000313" key="15">
    <source>
        <dbReference type="EMBL" id="VDL95366.1"/>
    </source>
</evidence>
<evidence type="ECO:0000259" key="14">
    <source>
        <dbReference type="PROSITE" id="PS51977"/>
    </source>
</evidence>
<evidence type="ECO:0000256" key="9">
    <source>
        <dbReference type="ARBA" id="ARBA00033987"/>
    </source>
</evidence>
<evidence type="ECO:0000256" key="2">
    <source>
        <dbReference type="ARBA" id="ARBA00022676"/>
    </source>
</evidence>
<dbReference type="GO" id="GO:0005730">
    <property type="term" value="C:nucleolus"/>
    <property type="evidence" value="ECO:0007669"/>
    <property type="project" value="TreeGrafter"/>
</dbReference>
<dbReference type="STRING" id="70667.A0A183SXN3"/>
<dbReference type="InterPro" id="IPR036930">
    <property type="entry name" value="WGR_dom_sf"/>
</dbReference>
<organism evidence="17">
    <name type="scientific">Schistocephalus solidus</name>
    <name type="common">Tapeworm</name>
    <dbReference type="NCBI Taxonomy" id="70667"/>
    <lineage>
        <taxon>Eukaryota</taxon>
        <taxon>Metazoa</taxon>
        <taxon>Spiralia</taxon>
        <taxon>Lophotrochozoa</taxon>
        <taxon>Platyhelminthes</taxon>
        <taxon>Cestoda</taxon>
        <taxon>Eucestoda</taxon>
        <taxon>Diphyllobothriidea</taxon>
        <taxon>Diphyllobothriidae</taxon>
        <taxon>Schistocephalus</taxon>
    </lineage>
</organism>
<dbReference type="SMART" id="SM00773">
    <property type="entry name" value="WGR"/>
    <property type="match status" value="1"/>
</dbReference>
<dbReference type="OrthoDB" id="429950at2759"/>
<name>A0A183SXN3_SCHSO</name>
<feature type="domain" description="PARP catalytic" evidence="12">
    <location>
        <begin position="419"/>
        <end position="641"/>
    </location>
</feature>
<dbReference type="InterPro" id="IPR008893">
    <property type="entry name" value="WGR_domain"/>
</dbReference>
<dbReference type="SUPFAM" id="SSF142921">
    <property type="entry name" value="WGR domain-like"/>
    <property type="match status" value="1"/>
</dbReference>
<dbReference type="GO" id="GO:0003950">
    <property type="term" value="F:NAD+ poly-ADP-ribosyltransferase activity"/>
    <property type="evidence" value="ECO:0007669"/>
    <property type="project" value="UniProtKB-UniRule"/>
</dbReference>
<evidence type="ECO:0000259" key="13">
    <source>
        <dbReference type="PROSITE" id="PS51060"/>
    </source>
</evidence>
<dbReference type="AlphaFoldDB" id="A0A183SXN3"/>
<dbReference type="EC" id="2.4.2.-" evidence="10"/>
<evidence type="ECO:0000256" key="4">
    <source>
        <dbReference type="ARBA" id="ARBA00022695"/>
    </source>
</evidence>
<keyword evidence="16" id="KW-1185">Reference proteome</keyword>
<evidence type="ECO:0000313" key="16">
    <source>
        <dbReference type="Proteomes" id="UP000275846"/>
    </source>
</evidence>
<gene>
    <name evidence="15" type="ORF">SSLN_LOCUS8981</name>
</gene>
<feature type="domain" description="WGR" evidence="14">
    <location>
        <begin position="54"/>
        <end position="151"/>
    </location>
</feature>
<dbReference type="SUPFAM" id="SSF47587">
    <property type="entry name" value="Domain of poly(ADP-ribose) polymerase"/>
    <property type="match status" value="1"/>
</dbReference>
<dbReference type="Pfam" id="PF00644">
    <property type="entry name" value="PARP"/>
    <property type="match status" value="1"/>
</dbReference>
<dbReference type="CDD" id="cd01437">
    <property type="entry name" value="parp_like"/>
    <property type="match status" value="1"/>
</dbReference>
<evidence type="ECO:0000256" key="10">
    <source>
        <dbReference type="RuleBase" id="RU362114"/>
    </source>
</evidence>
<dbReference type="PANTHER" id="PTHR10459">
    <property type="entry name" value="DNA LIGASE"/>
    <property type="match status" value="1"/>
</dbReference>
<dbReference type="PROSITE" id="PS51059">
    <property type="entry name" value="PARP_CATALYTIC"/>
    <property type="match status" value="1"/>
</dbReference>
<keyword evidence="4" id="KW-0548">Nucleotidyltransferase</keyword>
<feature type="region of interest" description="Disordered" evidence="11">
    <location>
        <begin position="289"/>
        <end position="309"/>
    </location>
</feature>
<dbReference type="GO" id="GO:0006302">
    <property type="term" value="P:double-strand break repair"/>
    <property type="evidence" value="ECO:0007669"/>
    <property type="project" value="TreeGrafter"/>
</dbReference>
<keyword evidence="5" id="KW-0013">ADP-ribosylation</keyword>
<dbReference type="CDD" id="cd08003">
    <property type="entry name" value="WGR_PARP2_like"/>
    <property type="match status" value="1"/>
</dbReference>
<protein>
    <recommendedName>
        <fullName evidence="10">Poly [ADP-ribose] polymerase</fullName>
        <shortName evidence="10">PARP</shortName>
        <ecNumber evidence="10">2.4.2.-</ecNumber>
    </recommendedName>
</protein>
<dbReference type="InterPro" id="IPR050800">
    <property type="entry name" value="ARTD/PARP"/>
</dbReference>
<dbReference type="Proteomes" id="UP000275846">
    <property type="component" value="Unassembled WGS sequence"/>
</dbReference>
<dbReference type="PROSITE" id="PS51060">
    <property type="entry name" value="PARP_ALPHA_HD"/>
    <property type="match status" value="1"/>
</dbReference>
<reference evidence="17" key="1">
    <citation type="submission" date="2016-06" db="UniProtKB">
        <authorList>
            <consortium name="WormBaseParasite"/>
        </authorList>
    </citation>
    <scope>IDENTIFICATION</scope>
</reference>
<feature type="region of interest" description="Disordered" evidence="11">
    <location>
        <begin position="1"/>
        <end position="28"/>
    </location>
</feature>
<evidence type="ECO:0000256" key="3">
    <source>
        <dbReference type="ARBA" id="ARBA00022679"/>
    </source>
</evidence>
<evidence type="ECO:0000256" key="6">
    <source>
        <dbReference type="ARBA" id="ARBA00023027"/>
    </source>
</evidence>
<evidence type="ECO:0000256" key="5">
    <source>
        <dbReference type="ARBA" id="ARBA00022765"/>
    </source>
</evidence>
<dbReference type="WBParaSite" id="SSLN_0000932501-mRNA-1">
    <property type="protein sequence ID" value="SSLN_0000932501-mRNA-1"/>
    <property type="gene ID" value="SSLN_0000932501"/>
</dbReference>
<evidence type="ECO:0000313" key="17">
    <source>
        <dbReference type="WBParaSite" id="SSLN_0000932501-mRNA-1"/>
    </source>
</evidence>
<keyword evidence="6 10" id="KW-0520">NAD</keyword>
<dbReference type="PANTHER" id="PTHR10459:SF60">
    <property type="entry name" value="POLY [ADP-RIBOSE] POLYMERASE 2"/>
    <property type="match status" value="1"/>
</dbReference>
<dbReference type="PROSITE" id="PS51977">
    <property type="entry name" value="WGR"/>
    <property type="match status" value="1"/>
</dbReference>
<dbReference type="FunFam" id="3.90.228.10:FF:000002">
    <property type="entry name" value="Poly [ADP-ribose] polymerase"/>
    <property type="match status" value="1"/>
</dbReference>
<accession>A0A183SXN3</accession>
<dbReference type="Pfam" id="PF02877">
    <property type="entry name" value="PARP_reg"/>
    <property type="match status" value="1"/>
</dbReference>
<dbReference type="Pfam" id="PF05406">
    <property type="entry name" value="WGR"/>
    <property type="match status" value="1"/>
</dbReference>
<keyword evidence="7" id="KW-0539">Nucleus</keyword>
<dbReference type="InterPro" id="IPR012317">
    <property type="entry name" value="Poly(ADP-ribose)pol_cat_dom"/>
</dbReference>
<sequence length="641" mass="72203">MKAGDDTTDILPAAPGPVVKASPKTDGKKADGKVKLLIKGLAPVDVECVEKVDTAHVYSEAGIVYHFMLNQTNLQHNNNKYYMGQLLEDDAAPVYSVWFRWGRVGKTRQHILIPCGSNLQSALAIFTKKFRDKTGNLWAEKKDFIKQPGLYDLIEQDFGVGSLFSFHPLSLQDLTDSVQQEDSKKENVEPLPSKLPPEVMVRITCPNPPSRLSPRFFVFLGVGTMLRHLSLTLIMLICDVKAMERTMREMNYDSRRLPLGKLTPSQINAGYNALNIISLCLDKLEKLRHPPSSDDVPGPKGRPKRVPSCVSESARVRHDLLEACNLFYTRVPHDFGMRIPPLIDTPNAVKLELDLMKSLQDIEVAFNIIHRETRDNSHPADRHYQALKCDINPLSTDDKLLEVCPSVLISFSFSTSILTQIKNCSNQKRFVDGMGSLFNLSQVIKNYVQWTHAPTHSSYDLQVLNVFACNRHGEDKEFRDVGRRYLLWHGSRLTNWMGILGRGLRIAPPEAPCTGYMFGKGIYFADCASKSANYAYASRDRNTGLLALCEVSLGESNELFDADYKADALPAGKQSVMGVGRNTPDPHTWITLPDGVVVPCGRLIEAKLSQPTSLLYNEYVVYRYNQVRLRYLVQLRFNFKY</sequence>
<reference evidence="15 16" key="2">
    <citation type="submission" date="2018-11" db="EMBL/GenBank/DDBJ databases">
        <authorList>
            <consortium name="Pathogen Informatics"/>
        </authorList>
    </citation>
    <scope>NUCLEOTIDE SEQUENCE [LARGE SCALE GENOMIC DNA]</scope>
    <source>
        <strain evidence="15 16">NST_G2</strain>
    </source>
</reference>
<comment type="catalytic activity">
    <reaction evidence="9">
        <text>NAD(+) + (ADP-D-ribosyl)n-acceptor = nicotinamide + (ADP-D-ribosyl)n+1-acceptor + H(+).</text>
        <dbReference type="EC" id="2.4.2.30"/>
    </reaction>
</comment>
<evidence type="ECO:0000259" key="12">
    <source>
        <dbReference type="PROSITE" id="PS51059"/>
    </source>
</evidence>
<feature type="domain" description="PARP alpha-helical" evidence="13">
    <location>
        <begin position="223"/>
        <end position="370"/>
    </location>
</feature>
<comment type="subcellular location">
    <subcellularLocation>
        <location evidence="1">Nucleus</location>
    </subcellularLocation>
</comment>
<proteinExistence type="inferred from homology"/>
<keyword evidence="2 10" id="KW-0328">Glycosyltransferase</keyword>
<dbReference type="FunFam" id="2.20.140.10:FF:000001">
    <property type="entry name" value="Poly [ADP-ribose] polymerase"/>
    <property type="match status" value="1"/>
</dbReference>
<dbReference type="EMBL" id="UYSU01034964">
    <property type="protein sequence ID" value="VDL95366.1"/>
    <property type="molecule type" value="Genomic_DNA"/>
</dbReference>
<dbReference type="InterPro" id="IPR004102">
    <property type="entry name" value="Poly(ADP-ribose)pol_reg_dom"/>
</dbReference>
<dbReference type="Gene3D" id="3.90.228.10">
    <property type="match status" value="1"/>
</dbReference>
<dbReference type="Gene3D" id="1.20.142.10">
    <property type="entry name" value="Poly(ADP-ribose) polymerase, regulatory domain"/>
    <property type="match status" value="1"/>
</dbReference>
<dbReference type="GO" id="GO:1990404">
    <property type="term" value="F:NAD+-protein mono-ADP-ribosyltransferase activity"/>
    <property type="evidence" value="ECO:0007669"/>
    <property type="project" value="TreeGrafter"/>
</dbReference>
<dbReference type="InterPro" id="IPR036616">
    <property type="entry name" value="Poly(ADP-ribose)pol_reg_dom_sf"/>
</dbReference>
<evidence type="ECO:0000256" key="7">
    <source>
        <dbReference type="ARBA" id="ARBA00023242"/>
    </source>
</evidence>
<comment type="similarity">
    <text evidence="8">Belongs to the ARTD/PARP family.</text>
</comment>
<evidence type="ECO:0000256" key="11">
    <source>
        <dbReference type="SAM" id="MobiDB-lite"/>
    </source>
</evidence>
<keyword evidence="3 10" id="KW-0808">Transferase</keyword>